<dbReference type="GO" id="GO:0000976">
    <property type="term" value="F:transcription cis-regulatory region binding"/>
    <property type="evidence" value="ECO:0007669"/>
    <property type="project" value="TreeGrafter"/>
</dbReference>
<gene>
    <name evidence="6" type="ORF">SAMN05421869_13838</name>
</gene>
<evidence type="ECO:0000256" key="4">
    <source>
        <dbReference type="PROSITE-ProRule" id="PRU00335"/>
    </source>
</evidence>
<evidence type="ECO:0000256" key="2">
    <source>
        <dbReference type="ARBA" id="ARBA00023125"/>
    </source>
</evidence>
<proteinExistence type="predicted"/>
<keyword evidence="3" id="KW-0804">Transcription</keyword>
<dbReference type="InterPro" id="IPR009057">
    <property type="entry name" value="Homeodomain-like_sf"/>
</dbReference>
<keyword evidence="7" id="KW-1185">Reference proteome</keyword>
<evidence type="ECO:0000256" key="1">
    <source>
        <dbReference type="ARBA" id="ARBA00023015"/>
    </source>
</evidence>
<dbReference type="InterPro" id="IPR050109">
    <property type="entry name" value="HTH-type_TetR-like_transc_reg"/>
</dbReference>
<protein>
    <submittedName>
        <fullName evidence="6">DNA-binding transcriptional regulator, AcrR family</fullName>
    </submittedName>
</protein>
<dbReference type="InterPro" id="IPR001647">
    <property type="entry name" value="HTH_TetR"/>
</dbReference>
<dbReference type="AlphaFoldDB" id="A0A1G9RC30"/>
<sequence>MESSSRRERKKAETRRRISDLGTLLFMERGFDNVTIGEIAEAADVSKVTVFNHFPRKEDIFFDRLPELAELLTVTVRDRPGGTSVLGALRATLLRHIAEGHPLGGMDDRFRLFWGVILDSPALRARLRETVEEAEDLLASLIAEWGDDPDPWLSAALIVAGCRAAYGSIAARVLAGEAAAGLQEEYVARVNLTFDALERALAR</sequence>
<dbReference type="RefSeq" id="WP_245765727.1">
    <property type="nucleotide sequence ID" value="NZ_FNDJ01000038.1"/>
</dbReference>
<dbReference type="STRING" id="633440.SAMN05421869_13838"/>
<dbReference type="PROSITE" id="PS50977">
    <property type="entry name" value="HTH_TETR_2"/>
    <property type="match status" value="1"/>
</dbReference>
<dbReference type="PANTHER" id="PTHR30055">
    <property type="entry name" value="HTH-TYPE TRANSCRIPTIONAL REGULATOR RUTR"/>
    <property type="match status" value="1"/>
</dbReference>
<dbReference type="PANTHER" id="PTHR30055:SF234">
    <property type="entry name" value="HTH-TYPE TRANSCRIPTIONAL REGULATOR BETI"/>
    <property type="match status" value="1"/>
</dbReference>
<evidence type="ECO:0000256" key="3">
    <source>
        <dbReference type="ARBA" id="ARBA00023163"/>
    </source>
</evidence>
<dbReference type="Gene3D" id="1.10.357.10">
    <property type="entry name" value="Tetracycline Repressor, domain 2"/>
    <property type="match status" value="1"/>
</dbReference>
<evidence type="ECO:0000313" key="6">
    <source>
        <dbReference type="EMBL" id="SDM20816.1"/>
    </source>
</evidence>
<name>A0A1G9RC30_9ACTN</name>
<reference evidence="6 7" key="1">
    <citation type="submission" date="2016-10" db="EMBL/GenBank/DDBJ databases">
        <authorList>
            <person name="de Groot N.N."/>
        </authorList>
    </citation>
    <scope>NUCLEOTIDE SEQUENCE [LARGE SCALE GENOMIC DNA]</scope>
    <source>
        <strain evidence="6 7">CGMCC 4.6533</strain>
    </source>
</reference>
<dbReference type="PRINTS" id="PR00455">
    <property type="entry name" value="HTHTETR"/>
</dbReference>
<keyword evidence="2 4" id="KW-0238">DNA-binding</keyword>
<accession>A0A1G9RC30</accession>
<dbReference type="GO" id="GO:0003700">
    <property type="term" value="F:DNA-binding transcription factor activity"/>
    <property type="evidence" value="ECO:0007669"/>
    <property type="project" value="TreeGrafter"/>
</dbReference>
<feature type="DNA-binding region" description="H-T-H motif" evidence="4">
    <location>
        <begin position="35"/>
        <end position="54"/>
    </location>
</feature>
<dbReference type="Pfam" id="PF00440">
    <property type="entry name" value="TetR_N"/>
    <property type="match status" value="1"/>
</dbReference>
<evidence type="ECO:0000259" key="5">
    <source>
        <dbReference type="PROSITE" id="PS50977"/>
    </source>
</evidence>
<keyword evidence="1" id="KW-0805">Transcription regulation</keyword>
<evidence type="ECO:0000313" key="7">
    <source>
        <dbReference type="Proteomes" id="UP000199202"/>
    </source>
</evidence>
<dbReference type="SUPFAM" id="SSF46689">
    <property type="entry name" value="Homeodomain-like"/>
    <property type="match status" value="1"/>
</dbReference>
<feature type="domain" description="HTH tetR-type" evidence="5">
    <location>
        <begin position="12"/>
        <end position="72"/>
    </location>
</feature>
<organism evidence="6 7">
    <name type="scientific">Nonomuraea jiangxiensis</name>
    <dbReference type="NCBI Taxonomy" id="633440"/>
    <lineage>
        <taxon>Bacteria</taxon>
        <taxon>Bacillati</taxon>
        <taxon>Actinomycetota</taxon>
        <taxon>Actinomycetes</taxon>
        <taxon>Streptosporangiales</taxon>
        <taxon>Streptosporangiaceae</taxon>
        <taxon>Nonomuraea</taxon>
    </lineage>
</organism>
<dbReference type="EMBL" id="FNDJ01000038">
    <property type="protein sequence ID" value="SDM20816.1"/>
    <property type="molecule type" value="Genomic_DNA"/>
</dbReference>
<dbReference type="Proteomes" id="UP000199202">
    <property type="component" value="Unassembled WGS sequence"/>
</dbReference>